<keyword evidence="3" id="KW-0698">rRNA processing</keyword>
<feature type="compositionally biased region" description="Basic and acidic residues" evidence="7">
    <location>
        <begin position="395"/>
        <end position="406"/>
    </location>
</feature>
<name>A0ABP1DVR2_9APHY</name>
<dbReference type="InterPro" id="IPR000467">
    <property type="entry name" value="G_patch_dom"/>
</dbReference>
<keyword evidence="10" id="KW-1185">Reference proteome</keyword>
<feature type="region of interest" description="Disordered" evidence="7">
    <location>
        <begin position="293"/>
        <end position="356"/>
    </location>
</feature>
<dbReference type="InterPro" id="IPR050656">
    <property type="entry name" value="PINX1"/>
</dbReference>
<dbReference type="EMBL" id="OZ037949">
    <property type="protein sequence ID" value="CAL1711148.1"/>
    <property type="molecule type" value="Genomic_DNA"/>
</dbReference>
<keyword evidence="4" id="KW-0539">Nucleus</keyword>
<feature type="compositionally biased region" description="Basic and acidic residues" evidence="7">
    <location>
        <begin position="418"/>
        <end position="427"/>
    </location>
</feature>
<evidence type="ECO:0000256" key="5">
    <source>
        <dbReference type="ARBA" id="ARBA00038007"/>
    </source>
</evidence>
<feature type="compositionally biased region" description="Basic and acidic residues" evidence="7">
    <location>
        <begin position="116"/>
        <end position="133"/>
    </location>
</feature>
<feature type="compositionally biased region" description="Basic residues" evidence="7">
    <location>
        <begin position="135"/>
        <end position="145"/>
    </location>
</feature>
<protein>
    <recommendedName>
        <fullName evidence="6">PinX1-related protein 1</fullName>
    </recommendedName>
</protein>
<dbReference type="Proteomes" id="UP001497453">
    <property type="component" value="Chromosome 6"/>
</dbReference>
<evidence type="ECO:0000259" key="8">
    <source>
        <dbReference type="PROSITE" id="PS50174"/>
    </source>
</evidence>
<feature type="region of interest" description="Disordered" evidence="7">
    <location>
        <begin position="245"/>
        <end position="264"/>
    </location>
</feature>
<evidence type="ECO:0000256" key="4">
    <source>
        <dbReference type="ARBA" id="ARBA00023242"/>
    </source>
</evidence>
<evidence type="ECO:0000256" key="1">
    <source>
        <dbReference type="ARBA" id="ARBA00004604"/>
    </source>
</evidence>
<comment type="similarity">
    <text evidence="5">Belongs to the PINX1 family.</text>
</comment>
<evidence type="ECO:0000313" key="10">
    <source>
        <dbReference type="Proteomes" id="UP001497453"/>
    </source>
</evidence>
<keyword evidence="2" id="KW-0690">Ribosome biogenesis</keyword>
<evidence type="ECO:0000256" key="7">
    <source>
        <dbReference type="SAM" id="MobiDB-lite"/>
    </source>
</evidence>
<gene>
    <name evidence="9" type="ORF">GFSPODELE1_LOCUS8204</name>
</gene>
<evidence type="ECO:0000256" key="6">
    <source>
        <dbReference type="ARBA" id="ARBA00041961"/>
    </source>
</evidence>
<proteinExistence type="inferred from homology"/>
<feature type="domain" description="G-patch" evidence="8">
    <location>
        <begin position="25"/>
        <end position="71"/>
    </location>
</feature>
<organism evidence="9 10">
    <name type="scientific">Somion occarium</name>
    <dbReference type="NCBI Taxonomy" id="3059160"/>
    <lineage>
        <taxon>Eukaryota</taxon>
        <taxon>Fungi</taxon>
        <taxon>Dikarya</taxon>
        <taxon>Basidiomycota</taxon>
        <taxon>Agaricomycotina</taxon>
        <taxon>Agaricomycetes</taxon>
        <taxon>Polyporales</taxon>
        <taxon>Cerrenaceae</taxon>
        <taxon>Somion</taxon>
    </lineage>
</organism>
<evidence type="ECO:0000313" key="9">
    <source>
        <dbReference type="EMBL" id="CAL1711148.1"/>
    </source>
</evidence>
<dbReference type="PANTHER" id="PTHR23149:SF31">
    <property type="entry name" value="PROTEIN PXR1"/>
    <property type="match status" value="1"/>
</dbReference>
<comment type="subcellular location">
    <subcellularLocation>
        <location evidence="1">Nucleus</location>
        <location evidence="1">Nucleolus</location>
    </subcellularLocation>
</comment>
<evidence type="ECO:0000256" key="3">
    <source>
        <dbReference type="ARBA" id="ARBA00022552"/>
    </source>
</evidence>
<feature type="region of interest" description="Disordered" evidence="7">
    <location>
        <begin position="90"/>
        <end position="216"/>
    </location>
</feature>
<feature type="region of interest" description="Disordered" evidence="7">
    <location>
        <begin position="389"/>
        <end position="427"/>
    </location>
</feature>
<sequence>MGLSGRKVKQRIGHDPRNLSWADDANKFGAAYLQKLGWSAGTGLGTSGEGRTSHIKVHQKLDMMGIGAAHQKDPNGIAWKQARDFESLLKRLNGESPSSTPVDGFVQAGEEEESIEGEREKGEDIGRLDETNTSKKNKKDKKRKKSKDDDESEEPVKKRKKSRTEGNGDSDDESKRSSEKQKKRKVKPEDERVEEIPAASTSQPTPQAVVPRPHRAHRARFLAAKRMALSSSAAVDEILGVSRSTSGTPLLSASIPGTPADTQGDLKLQELTTSSKSVMDYFKEKLLAKSSSKAASASMVASPLPEQTSSQDDYDDYSHRPRGGLGLGASRGLGSSLRLESTYEEETETQKTGLGASSRMSAMFAAASSFVGASGDVKITEERAVALNETIDISSKAEEMPKEKAKKEKKHKGVGKTTQEDERKRRS</sequence>
<accession>A0ABP1DVR2</accession>
<reference evidence="10" key="1">
    <citation type="submission" date="2024-04" db="EMBL/GenBank/DDBJ databases">
        <authorList>
            <person name="Shaw F."/>
            <person name="Minotto A."/>
        </authorList>
    </citation>
    <scope>NUCLEOTIDE SEQUENCE [LARGE SCALE GENOMIC DNA]</scope>
</reference>
<dbReference type="Pfam" id="PF01585">
    <property type="entry name" value="G-patch"/>
    <property type="match status" value="1"/>
</dbReference>
<evidence type="ECO:0000256" key="2">
    <source>
        <dbReference type="ARBA" id="ARBA00022517"/>
    </source>
</evidence>
<dbReference type="SMART" id="SM00443">
    <property type="entry name" value="G_patch"/>
    <property type="match status" value="1"/>
</dbReference>
<dbReference type="PANTHER" id="PTHR23149">
    <property type="entry name" value="G PATCH DOMAIN CONTAINING PROTEIN"/>
    <property type="match status" value="1"/>
</dbReference>
<dbReference type="PROSITE" id="PS50174">
    <property type="entry name" value="G_PATCH"/>
    <property type="match status" value="1"/>
</dbReference>